<dbReference type="Pfam" id="PF08877">
    <property type="entry name" value="MepB-like"/>
    <property type="match status" value="1"/>
</dbReference>
<evidence type="ECO:0000313" key="2">
    <source>
        <dbReference type="Proteomes" id="UP000034037"/>
    </source>
</evidence>
<gene>
    <name evidence="1" type="ORF">YH66_10025</name>
</gene>
<dbReference type="PIRSF" id="PIRSF032285">
    <property type="entry name" value="UCP032285"/>
    <property type="match status" value="1"/>
</dbReference>
<organism evidence="1 2">
    <name type="scientific">[Brevibacterium] flavum</name>
    <dbReference type="NCBI Taxonomy" id="92706"/>
    <lineage>
        <taxon>Bacteria</taxon>
        <taxon>Bacillati</taxon>
        <taxon>Actinomycetota</taxon>
        <taxon>Actinomycetes</taxon>
        <taxon>Mycobacteriales</taxon>
        <taxon>Corynebacteriaceae</taxon>
        <taxon>Corynebacterium</taxon>
    </lineage>
</organism>
<sequence length="149" mass="16668">MSFSGFELFIGLVAGRYGKPGTPHSEEQHSDYEAGTVLLGSETWHIRTARVTPTKPGAFVAFWTRNKQGETCPFDSSEACAGLLIFVQDESNFGVFRFTREQLEQQGITRSTKRPGKRGFRVYPSWSSNLNAQAKKTQAIQTPSFELLQ</sequence>
<dbReference type="AlphaFoldDB" id="A0A0F6WQX1"/>
<dbReference type="EMBL" id="CP011309">
    <property type="protein sequence ID" value="AKF27863.1"/>
    <property type="molecule type" value="Genomic_DNA"/>
</dbReference>
<dbReference type="Proteomes" id="UP000034037">
    <property type="component" value="Chromosome"/>
</dbReference>
<dbReference type="RefSeq" id="WP_003861933.1">
    <property type="nucleotide sequence ID" value="NZ_CP011309.1"/>
</dbReference>
<name>A0A0F6WQX1_9CORY</name>
<evidence type="ECO:0000313" key="1">
    <source>
        <dbReference type="EMBL" id="AKF27863.1"/>
    </source>
</evidence>
<protein>
    <submittedName>
        <fullName evidence="1">Metallopeptidase</fullName>
    </submittedName>
</protein>
<keyword evidence="2" id="KW-1185">Reference proteome</keyword>
<dbReference type="PATRIC" id="fig|92706.3.peg.2104"/>
<dbReference type="InterPro" id="IPR038231">
    <property type="entry name" value="MepB-like_sf"/>
</dbReference>
<accession>A0A0F6WQX1</accession>
<proteinExistence type="predicted"/>
<dbReference type="Gene3D" id="3.40.1350.140">
    <property type="entry name" value="MepB-like"/>
    <property type="match status" value="1"/>
</dbReference>
<dbReference type="InterPro" id="IPR011235">
    <property type="entry name" value="MepB-like"/>
</dbReference>
<reference evidence="1 2" key="1">
    <citation type="submission" date="2015-04" db="EMBL/GenBank/DDBJ databases">
        <title>Complete Genome Sequence of Brevibacterium flavum ATCC 15168.</title>
        <authorList>
            <person name="Ahn J."/>
            <person name="Park G."/>
            <person name="Jeon W."/>
            <person name="Jang Y."/>
            <person name="Jang M."/>
            <person name="Lee H."/>
            <person name="Lee H."/>
        </authorList>
    </citation>
    <scope>NUCLEOTIDE SEQUENCE [LARGE SCALE GENOMIC DNA]</scope>
    <source>
        <strain evidence="1 2">ATCC 15168</strain>
    </source>
</reference>
<dbReference type="HOGENOM" id="CLU_111604_0_1_11"/>